<accession>A0A1G9UH51</accession>
<evidence type="ECO:0000313" key="3">
    <source>
        <dbReference type="Proteomes" id="UP000198510"/>
    </source>
</evidence>
<dbReference type="InterPro" id="IPR041662">
    <property type="entry name" value="SusD-like_2"/>
</dbReference>
<feature type="signal peptide" evidence="1">
    <location>
        <begin position="1"/>
        <end position="20"/>
    </location>
</feature>
<gene>
    <name evidence="2" type="ORF">SAMN05421823_11659</name>
</gene>
<name>A0A1G9UH51_9BACT</name>
<dbReference type="Gene3D" id="1.25.40.390">
    <property type="match status" value="1"/>
</dbReference>
<evidence type="ECO:0000256" key="1">
    <source>
        <dbReference type="SAM" id="SignalP"/>
    </source>
</evidence>
<proteinExistence type="predicted"/>
<protein>
    <submittedName>
        <fullName evidence="2">Starch-binding associating with outer membrane</fullName>
    </submittedName>
</protein>
<dbReference type="InterPro" id="IPR011990">
    <property type="entry name" value="TPR-like_helical_dom_sf"/>
</dbReference>
<reference evidence="2 3" key="1">
    <citation type="submission" date="2016-10" db="EMBL/GenBank/DDBJ databases">
        <authorList>
            <person name="de Groot N.N."/>
        </authorList>
    </citation>
    <scope>NUCLEOTIDE SEQUENCE [LARGE SCALE GENOMIC DNA]</scope>
    <source>
        <strain evidence="2 3">DSM 25186</strain>
    </source>
</reference>
<dbReference type="Pfam" id="PF12771">
    <property type="entry name" value="SusD-like_2"/>
    <property type="match status" value="1"/>
</dbReference>
<keyword evidence="3" id="KW-1185">Reference proteome</keyword>
<feature type="chain" id="PRO_5011724676" evidence="1">
    <location>
        <begin position="21"/>
        <end position="489"/>
    </location>
</feature>
<organism evidence="2 3">
    <name type="scientific">Catalinimonas alkaloidigena</name>
    <dbReference type="NCBI Taxonomy" id="1075417"/>
    <lineage>
        <taxon>Bacteria</taxon>
        <taxon>Pseudomonadati</taxon>
        <taxon>Bacteroidota</taxon>
        <taxon>Cytophagia</taxon>
        <taxon>Cytophagales</taxon>
        <taxon>Catalimonadaceae</taxon>
        <taxon>Catalinimonas</taxon>
    </lineage>
</organism>
<dbReference type="PROSITE" id="PS51257">
    <property type="entry name" value="PROKAR_LIPOPROTEIN"/>
    <property type="match status" value="1"/>
</dbReference>
<dbReference type="OrthoDB" id="843771at2"/>
<dbReference type="STRING" id="1075417.SAMN05421823_11659"/>
<evidence type="ECO:0000313" key="2">
    <source>
        <dbReference type="EMBL" id="SDM59104.1"/>
    </source>
</evidence>
<dbReference type="AlphaFoldDB" id="A0A1G9UH51"/>
<keyword evidence="1" id="KW-0732">Signal</keyword>
<dbReference type="SUPFAM" id="SSF48452">
    <property type="entry name" value="TPR-like"/>
    <property type="match status" value="1"/>
</dbReference>
<dbReference type="Proteomes" id="UP000198510">
    <property type="component" value="Unassembled WGS sequence"/>
</dbReference>
<dbReference type="EMBL" id="FNFO01000016">
    <property type="protein sequence ID" value="SDM59104.1"/>
    <property type="molecule type" value="Genomic_DNA"/>
</dbReference>
<sequence>MSLMKIALRNSLLAGLLLSAACTGEFDEMNTNPNGPEEVGPEVILPYALEKTVDRAWGHRTRNERVNIDLAMCWVQYWARNIYTNEGDNYNVQPSVNSATWNGFYSESLINFKRIMLLTAPGADYENATYEGMSMVMTAWTYSLLTDIFGPIPYSDALKGTSDDPSFSPAYDDMETVYRGIIAMLDEANAKLMEGGPEASAGDIMFGGDVLRWKKFGNSLRLKLMNRVVHKIPEYKAEMQKMLDDPTTYPMFTSNDDYAYLQHTSSLPSNNEWHQVMRQDNRSDWSMSETLVDKLKALDDPRLEVYANANPEGAYMGMPNGLPDAVATNYLGTASTIGDYFLRPEAPSIIMSYSELLFVLAEAALDGDISGKTAEEYFTMAVEASFEQYGLEMPAGYLEGMTADKATIMTQKWIALYGEGIEAWTEYRRTGYPVMPPDDPQSAFQNDGDVPTRIVYPTSEQSLNNANLQQGISMLGTDNMHTELWWVEN</sequence>